<gene>
    <name evidence="1" type="ORF">GSI_10593</name>
</gene>
<evidence type="ECO:0000313" key="1">
    <source>
        <dbReference type="EMBL" id="PIL27444.1"/>
    </source>
</evidence>
<evidence type="ECO:0000313" key="2">
    <source>
        <dbReference type="Proteomes" id="UP000230002"/>
    </source>
</evidence>
<dbReference type="EMBL" id="AYKW01000034">
    <property type="protein sequence ID" value="PIL27444.1"/>
    <property type="molecule type" value="Genomic_DNA"/>
</dbReference>
<dbReference type="OrthoDB" id="5370359at2759"/>
<comment type="caution">
    <text evidence="1">The sequence shown here is derived from an EMBL/GenBank/DDBJ whole genome shotgun (WGS) entry which is preliminary data.</text>
</comment>
<dbReference type="Proteomes" id="UP000230002">
    <property type="component" value="Unassembled WGS sequence"/>
</dbReference>
<protein>
    <submittedName>
        <fullName evidence="1">Uncharacterized protein</fullName>
    </submittedName>
</protein>
<proteinExistence type="predicted"/>
<sequence length="257" mass="27966">MRPTPELLLSPCVVACRSTRRLPRLVLAVPHILLLSADETPDRRRRAFPRRPHEKVAQQHAATVALVNSILANPKSYPISGSEDVVCKSLVDLASYARSLELQLAGAPVAGSSKAVVTKPARSQADLEVSAEKLRKVAVSGIKKQMSAESGPHTRRCAPISAPWKPSCKTGSAKWVYDGICNDPEVFGCLMGLGGPPTFKMKKFSVDEFEKCLGALRGSVRFDTLYITSKDVTVRWSDTGEFKFSGSYGKCQPSSNY</sequence>
<reference evidence="1 2" key="1">
    <citation type="journal article" date="2015" name="Sci. Rep.">
        <title>Chromosome-level genome map provides insights into diverse defense mechanisms in the medicinal fungus Ganoderma sinense.</title>
        <authorList>
            <person name="Zhu Y."/>
            <person name="Xu J."/>
            <person name="Sun C."/>
            <person name="Zhou S."/>
            <person name="Xu H."/>
            <person name="Nelson D.R."/>
            <person name="Qian J."/>
            <person name="Song J."/>
            <person name="Luo H."/>
            <person name="Xiang L."/>
            <person name="Li Y."/>
            <person name="Xu Z."/>
            <person name="Ji A."/>
            <person name="Wang L."/>
            <person name="Lu S."/>
            <person name="Hayward A."/>
            <person name="Sun W."/>
            <person name="Li X."/>
            <person name="Schwartz D.C."/>
            <person name="Wang Y."/>
            <person name="Chen S."/>
        </authorList>
    </citation>
    <scope>NUCLEOTIDE SEQUENCE [LARGE SCALE GENOMIC DNA]</scope>
    <source>
        <strain evidence="1 2">ZZ0214-1</strain>
    </source>
</reference>
<name>A0A2G8S126_9APHY</name>
<organism evidence="1 2">
    <name type="scientific">Ganoderma sinense ZZ0214-1</name>
    <dbReference type="NCBI Taxonomy" id="1077348"/>
    <lineage>
        <taxon>Eukaryota</taxon>
        <taxon>Fungi</taxon>
        <taxon>Dikarya</taxon>
        <taxon>Basidiomycota</taxon>
        <taxon>Agaricomycotina</taxon>
        <taxon>Agaricomycetes</taxon>
        <taxon>Polyporales</taxon>
        <taxon>Polyporaceae</taxon>
        <taxon>Ganoderma</taxon>
    </lineage>
</organism>
<dbReference type="AlphaFoldDB" id="A0A2G8S126"/>
<accession>A0A2G8S126</accession>
<keyword evidence="2" id="KW-1185">Reference proteome</keyword>